<dbReference type="Proteomes" id="UP001190926">
    <property type="component" value="Unassembled WGS sequence"/>
</dbReference>
<dbReference type="AlphaFoldDB" id="A0AAD4JB47"/>
<proteinExistence type="predicted"/>
<gene>
    <name evidence="1" type="ORF">C2S53_010473</name>
</gene>
<keyword evidence="2" id="KW-1185">Reference proteome</keyword>
<sequence length="472" mass="52023">MTGADHNPTNSSRTLGNIEQTWCRAVAGGTGTTVLALQMAKPPSKLPLLHEVLKKLRHSHPLLRCKLHYNATTKEFSFLSTAAVAPVAVEFHDIPSTKELLLRLSTKETADLSPCHLILEHNVNDKIWSNPSAFPCSGADVILGRLYALSETRCMVVLRLHAAACDRTTAESVLRELMELVMEAEGGRKVGGAEKEGEGSLGIERMVPRGMGKKTMWAHGVDMLGYSLSSLRLTNLKFKNTTKSEGERYSQVVRLKIDTQQTTAILAGCKSRGIKLCGALAAAGLIAAHSTQLDSDKLKKKYGVVTLIDTRSLLEPPLSTHHFGYYQLPILNTHTINGRQKLWDLAEKSYGEFERYKKSNRHFSDMDDLNFLMKKAMENPSLTASSSLRTSLISVFEDPVIDNTKEMKQEIGVEDYMGCSSAHGVGPSLAIFDTIRNGELDCACVYPAPLHSRDQIIQLVHLIKKILVDGIQ</sequence>
<dbReference type="PANTHER" id="PTHR34375:SF3">
    <property type="entry name" value="CONDENSATION DOMAIN-CONTAINING PROTEIN"/>
    <property type="match status" value="1"/>
</dbReference>
<evidence type="ECO:0000313" key="2">
    <source>
        <dbReference type="Proteomes" id="UP001190926"/>
    </source>
</evidence>
<organism evidence="1 2">
    <name type="scientific">Perilla frutescens var. hirtella</name>
    <name type="common">Perilla citriodora</name>
    <name type="synonym">Perilla setoyensis</name>
    <dbReference type="NCBI Taxonomy" id="608512"/>
    <lineage>
        <taxon>Eukaryota</taxon>
        <taxon>Viridiplantae</taxon>
        <taxon>Streptophyta</taxon>
        <taxon>Embryophyta</taxon>
        <taxon>Tracheophyta</taxon>
        <taxon>Spermatophyta</taxon>
        <taxon>Magnoliopsida</taxon>
        <taxon>eudicotyledons</taxon>
        <taxon>Gunneridae</taxon>
        <taxon>Pentapetalae</taxon>
        <taxon>asterids</taxon>
        <taxon>lamiids</taxon>
        <taxon>Lamiales</taxon>
        <taxon>Lamiaceae</taxon>
        <taxon>Nepetoideae</taxon>
        <taxon>Elsholtzieae</taxon>
        <taxon>Perilla</taxon>
    </lineage>
</organism>
<dbReference type="EMBL" id="SDAM02000099">
    <property type="protein sequence ID" value="KAH6830555.1"/>
    <property type="molecule type" value="Genomic_DNA"/>
</dbReference>
<reference evidence="1 2" key="1">
    <citation type="journal article" date="2021" name="Nat. Commun.">
        <title>Incipient diploidization of the medicinal plant Perilla within 10,000 years.</title>
        <authorList>
            <person name="Zhang Y."/>
            <person name="Shen Q."/>
            <person name="Leng L."/>
            <person name="Zhang D."/>
            <person name="Chen S."/>
            <person name="Shi Y."/>
            <person name="Ning Z."/>
            <person name="Chen S."/>
        </authorList>
    </citation>
    <scope>NUCLEOTIDE SEQUENCE [LARGE SCALE GENOMIC DNA]</scope>
    <source>
        <strain evidence="2">cv. PC099</strain>
    </source>
</reference>
<accession>A0AAD4JB47</accession>
<evidence type="ECO:0000313" key="1">
    <source>
        <dbReference type="EMBL" id="KAH6830555.1"/>
    </source>
</evidence>
<dbReference type="Gene3D" id="3.30.559.30">
    <property type="entry name" value="Nonribosomal peptide synthetase, condensation domain"/>
    <property type="match status" value="1"/>
</dbReference>
<name>A0AAD4JB47_PERFH</name>
<dbReference type="PANTHER" id="PTHR34375">
    <property type="entry name" value="GATA ZINC FINGER PROTEIN-RELATED"/>
    <property type="match status" value="1"/>
</dbReference>
<protein>
    <submittedName>
        <fullName evidence="1">Uncharacterized protein</fullName>
    </submittedName>
</protein>
<dbReference type="SUPFAM" id="SSF52777">
    <property type="entry name" value="CoA-dependent acyltransferases"/>
    <property type="match status" value="1"/>
</dbReference>
<comment type="caution">
    <text evidence="1">The sequence shown here is derived from an EMBL/GenBank/DDBJ whole genome shotgun (WGS) entry which is preliminary data.</text>
</comment>